<dbReference type="Pfam" id="PF05721">
    <property type="entry name" value="PhyH"/>
    <property type="match status" value="1"/>
</dbReference>
<evidence type="ECO:0000313" key="1">
    <source>
        <dbReference type="EMBL" id="SFO39652.1"/>
    </source>
</evidence>
<keyword evidence="1" id="KW-0223">Dioxygenase</keyword>
<dbReference type="EMBL" id="FOVH01000005">
    <property type="protein sequence ID" value="SFO39652.1"/>
    <property type="molecule type" value="Genomic_DNA"/>
</dbReference>
<keyword evidence="1" id="KW-0560">Oxidoreductase</keyword>
<sequence length="308" mass="33979">MAEVTRLTAPARAAGAAIRERIRRDGFVVLKGLLPPGEVTGLRGLVAGVLADHGHLKDGAPPDDLVPDANRRDGSPGWWHMYEDLQRLEAMHRLAHHPALTGPARATVGGRLLNHPRRYLSLVPPGFRIPPHQEYLQIQGTPDVLTAWIPLTRSGPDTCALRVLRESGPRRVRPLTTLPAPFGGAEAEAPPADDPAWWVGTDLVPGDVVLLHGLTVWGCDENRSPGLAGSLWARYQPARLPVCRASLHPHHYPRLPGWKALTRGWSSRRWVRTPWPRREAPFVLARTLEDWHREVPPPAAELVDVIGP</sequence>
<gene>
    <name evidence="1" type="ORF">SAMN04489713_105415</name>
</gene>
<dbReference type="SUPFAM" id="SSF51197">
    <property type="entry name" value="Clavaminate synthase-like"/>
    <property type="match status" value="1"/>
</dbReference>
<dbReference type="InterPro" id="IPR008775">
    <property type="entry name" value="Phytyl_CoA_dOase-like"/>
</dbReference>
<dbReference type="PANTHER" id="PTHR20883">
    <property type="entry name" value="PHYTANOYL-COA DIOXYGENASE DOMAIN CONTAINING 1"/>
    <property type="match status" value="1"/>
</dbReference>
<keyword evidence="2" id="KW-1185">Reference proteome</keyword>
<protein>
    <submittedName>
        <fullName evidence="1">Phytanoyl-CoA dioxygenase (PhyH)</fullName>
    </submittedName>
</protein>
<dbReference type="GO" id="GO:0005506">
    <property type="term" value="F:iron ion binding"/>
    <property type="evidence" value="ECO:0007669"/>
    <property type="project" value="UniProtKB-ARBA"/>
</dbReference>
<dbReference type="GO" id="GO:0016706">
    <property type="term" value="F:2-oxoglutarate-dependent dioxygenase activity"/>
    <property type="evidence" value="ECO:0007669"/>
    <property type="project" value="UniProtKB-ARBA"/>
</dbReference>
<dbReference type="RefSeq" id="WP_021596667.1">
    <property type="nucleotide sequence ID" value="NZ_FOVH01000005.1"/>
</dbReference>
<accession>A0A1I5GUG5</accession>
<dbReference type="Proteomes" id="UP000183413">
    <property type="component" value="Unassembled WGS sequence"/>
</dbReference>
<evidence type="ECO:0000313" key="2">
    <source>
        <dbReference type="Proteomes" id="UP000183413"/>
    </source>
</evidence>
<name>A0A1I5GUG5_9ACTN</name>
<dbReference type="eggNOG" id="COG5285">
    <property type="taxonomic scope" value="Bacteria"/>
</dbReference>
<organism evidence="1 2">
    <name type="scientific">Actinomadura madurae</name>
    <dbReference type="NCBI Taxonomy" id="1993"/>
    <lineage>
        <taxon>Bacteria</taxon>
        <taxon>Bacillati</taxon>
        <taxon>Actinomycetota</taxon>
        <taxon>Actinomycetes</taxon>
        <taxon>Streptosporangiales</taxon>
        <taxon>Thermomonosporaceae</taxon>
        <taxon>Actinomadura</taxon>
    </lineage>
</organism>
<dbReference type="AlphaFoldDB" id="A0A1I5GUG5"/>
<proteinExistence type="predicted"/>
<dbReference type="PANTHER" id="PTHR20883:SF48">
    <property type="entry name" value="ECTOINE DIOXYGENASE"/>
    <property type="match status" value="1"/>
</dbReference>
<dbReference type="Gene3D" id="2.60.120.620">
    <property type="entry name" value="q2cbj1_9rhob like domain"/>
    <property type="match status" value="1"/>
</dbReference>
<reference evidence="1 2" key="1">
    <citation type="submission" date="2016-10" db="EMBL/GenBank/DDBJ databases">
        <authorList>
            <person name="de Groot N.N."/>
        </authorList>
    </citation>
    <scope>NUCLEOTIDE SEQUENCE [LARGE SCALE GENOMIC DNA]</scope>
    <source>
        <strain evidence="1 2">DSM 43067</strain>
    </source>
</reference>
<dbReference type="InParanoid" id="A0A1I5GUG5"/>
<dbReference type="STRING" id="1993.SAMN04489713_105415"/>
<dbReference type="OrthoDB" id="183023at2"/>